<proteinExistence type="predicted"/>
<feature type="coiled-coil region" evidence="1">
    <location>
        <begin position="8"/>
        <end position="65"/>
    </location>
</feature>
<feature type="region of interest" description="Disordered" evidence="2">
    <location>
        <begin position="109"/>
        <end position="181"/>
    </location>
</feature>
<dbReference type="EMBL" id="GL378328">
    <property type="protein sequence ID" value="EFJ51282.1"/>
    <property type="molecule type" value="Genomic_DNA"/>
</dbReference>
<dbReference type="InParanoid" id="D8TMM3"/>
<dbReference type="AlphaFoldDB" id="D8TMM3"/>
<evidence type="ECO:0000256" key="1">
    <source>
        <dbReference type="SAM" id="Coils"/>
    </source>
</evidence>
<gene>
    <name evidence="3" type="ORF">VOLCADRAFT_87935</name>
</gene>
<keyword evidence="1" id="KW-0175">Coiled coil</keyword>
<accession>D8TMM3</accession>
<dbReference type="OrthoDB" id="550148at2759"/>
<sequence>MCQSAMQIDTTQEDLHALAQRVAAWSREAAELSEGLKEESLLLDLSRQADRLAASEAQHRELQKQERVNRLSLENGELRRELRQLVHICKMLLDQRTLSDPWVGDARAAAARPVTERHSNQTPPPPPRRAWQEREVEEGGGGDGEALGESLRTDRRRSSRRRLYVNGVEPPHSPTAAAAPPLPASVYRAGAATAADLPYNAAKGPGVSAPRTPAGGGRRRQSYSGGDANDADAARIALGLAGLTDKNAAYFVAAERSQADADADADLRRAHRRDAATAAAARPSAHHHHHHHQDPEQRREHQHRAVAPVQQQGEVDLERGQVGSAALAAADNALGGGELTLKLKRRSGGDGGITIAAAAAVSNPSADSVVSVPSFGGFLPLQYQHQQRVAEATAAIPEAWRRQQQQQRQQQEAEELELQRQAEMERVERELAAVERDSNIAAATAAAAAAAVRAMPSTVSSDTVPMAHTGVTDGKASSYARTAVVLSGSAGAAGPPLNTLLLSEVERLKAINRALASSLHTYSRVADRLDGAAGAAGAAAPAPTGAVRTLFKPPFPTDAAPSANAAIDLAALATGVNPQRTSSVAATYGKSSASASSVPSAATTYTASYPLGVSVRAMAAPSTPAPAVRHVRLEEPRASWAPSTALRERLHGGGDGGRDPLGLPGDKARQNDSVLDDQLYGIRQQLQALRDEMVVDRLAALAASAPRGGATTAAAPPLRPLPAQVSGVVTSQGAAATPLYRDAAGLTRLKEEISELQGRVRDDRRWHHHHSLESVVSERSALFRELQRRVERLMSSPVI</sequence>
<dbReference type="KEGG" id="vcn:VOLCADRAFT_87935"/>
<feature type="coiled-coil region" evidence="1">
    <location>
        <begin position="401"/>
        <end position="444"/>
    </location>
</feature>
<feature type="region of interest" description="Disordered" evidence="2">
    <location>
        <begin position="257"/>
        <end position="307"/>
    </location>
</feature>
<keyword evidence="4" id="KW-1185">Reference proteome</keyword>
<protein>
    <submittedName>
        <fullName evidence="3">Uncharacterized protein</fullName>
    </submittedName>
</protein>
<dbReference type="GeneID" id="9624904"/>
<organism evidence="4">
    <name type="scientific">Volvox carteri f. nagariensis</name>
    <dbReference type="NCBI Taxonomy" id="3068"/>
    <lineage>
        <taxon>Eukaryota</taxon>
        <taxon>Viridiplantae</taxon>
        <taxon>Chlorophyta</taxon>
        <taxon>core chlorophytes</taxon>
        <taxon>Chlorophyceae</taxon>
        <taxon>CS clade</taxon>
        <taxon>Chlamydomonadales</taxon>
        <taxon>Volvocaceae</taxon>
        <taxon>Volvox</taxon>
    </lineage>
</organism>
<dbReference type="RefSeq" id="XP_002947749.1">
    <property type="nucleotide sequence ID" value="XM_002947703.1"/>
</dbReference>
<feature type="compositionally biased region" description="Basic residues" evidence="2">
    <location>
        <begin position="154"/>
        <end position="163"/>
    </location>
</feature>
<reference evidence="3 4" key="1">
    <citation type="journal article" date="2010" name="Science">
        <title>Genomic analysis of organismal complexity in the multicellular green alga Volvox carteri.</title>
        <authorList>
            <person name="Prochnik S.E."/>
            <person name="Umen J."/>
            <person name="Nedelcu A.M."/>
            <person name="Hallmann A."/>
            <person name="Miller S.M."/>
            <person name="Nishii I."/>
            <person name="Ferris P."/>
            <person name="Kuo A."/>
            <person name="Mitros T."/>
            <person name="Fritz-Laylin L.K."/>
            <person name="Hellsten U."/>
            <person name="Chapman J."/>
            <person name="Simakov O."/>
            <person name="Rensing S.A."/>
            <person name="Terry A."/>
            <person name="Pangilinan J."/>
            <person name="Kapitonov V."/>
            <person name="Jurka J."/>
            <person name="Salamov A."/>
            <person name="Shapiro H."/>
            <person name="Schmutz J."/>
            <person name="Grimwood J."/>
            <person name="Lindquist E."/>
            <person name="Lucas S."/>
            <person name="Grigoriev I.V."/>
            <person name="Schmitt R."/>
            <person name="Kirk D."/>
            <person name="Rokhsar D.S."/>
        </authorList>
    </citation>
    <scope>NUCLEOTIDE SEQUENCE [LARGE SCALE GENOMIC DNA]</scope>
    <source>
        <strain evidence="4">f. Nagariensis / Eve</strain>
    </source>
</reference>
<evidence type="ECO:0000313" key="3">
    <source>
        <dbReference type="EMBL" id="EFJ51282.1"/>
    </source>
</evidence>
<evidence type="ECO:0000256" key="2">
    <source>
        <dbReference type="SAM" id="MobiDB-lite"/>
    </source>
</evidence>
<name>D8TMM3_VOLCA</name>
<dbReference type="Proteomes" id="UP000001058">
    <property type="component" value="Unassembled WGS sequence"/>
</dbReference>
<feature type="region of interest" description="Disordered" evidence="2">
    <location>
        <begin position="198"/>
        <end position="228"/>
    </location>
</feature>
<feature type="region of interest" description="Disordered" evidence="2">
    <location>
        <begin position="639"/>
        <end position="670"/>
    </location>
</feature>
<feature type="compositionally biased region" description="Basic and acidic residues" evidence="2">
    <location>
        <begin position="646"/>
        <end position="658"/>
    </location>
</feature>
<evidence type="ECO:0000313" key="4">
    <source>
        <dbReference type="Proteomes" id="UP000001058"/>
    </source>
</evidence>